<accession>A0A162CL53</accession>
<reference evidence="1 2" key="1">
    <citation type="submission" date="2013-07" db="EMBL/GenBank/DDBJ databases">
        <title>Comparative Genomic and Metabolomic Analysis of Twelve Strains of Pseudoalteromonas luteoviolacea.</title>
        <authorList>
            <person name="Vynne N.G."/>
            <person name="Mansson M."/>
            <person name="Gram L."/>
        </authorList>
    </citation>
    <scope>NUCLEOTIDE SEQUENCE [LARGE SCALE GENOMIC DNA]</scope>
    <source>
        <strain evidence="1 2">S4060-1</strain>
    </source>
</reference>
<sequence length="118" mass="13209">MKNAPDTLKKDPFYILEKSSVHLAVGDYLAVWRGIYDLFYLGGEDFINYVFAAQLAINMKEFEHAVEVFRVAEEKHEVNLLKQDLTGLDDGASLLIRQRSKSGAVTANSTVSTLNLTI</sequence>
<gene>
    <name evidence="1" type="ORF">N478_10290</name>
</gene>
<dbReference type="EMBL" id="AUXX01000003">
    <property type="protein sequence ID" value="KZN69876.1"/>
    <property type="molecule type" value="Genomic_DNA"/>
</dbReference>
<evidence type="ECO:0000313" key="2">
    <source>
        <dbReference type="Proteomes" id="UP000076661"/>
    </source>
</evidence>
<dbReference type="PATRIC" id="fig|1365257.3.peg.439"/>
<name>A0A162CL53_9GAMM</name>
<evidence type="ECO:0000313" key="1">
    <source>
        <dbReference type="EMBL" id="KZN69876.1"/>
    </source>
</evidence>
<dbReference type="Proteomes" id="UP000076661">
    <property type="component" value="Unassembled WGS sequence"/>
</dbReference>
<protein>
    <submittedName>
        <fullName evidence="1">Uncharacterized protein</fullName>
    </submittedName>
</protein>
<organism evidence="1 2">
    <name type="scientific">Pseudoalteromonas luteoviolacea S4060-1</name>
    <dbReference type="NCBI Taxonomy" id="1365257"/>
    <lineage>
        <taxon>Bacteria</taxon>
        <taxon>Pseudomonadati</taxon>
        <taxon>Pseudomonadota</taxon>
        <taxon>Gammaproteobacteria</taxon>
        <taxon>Alteromonadales</taxon>
        <taxon>Pseudoalteromonadaceae</taxon>
        <taxon>Pseudoalteromonas</taxon>
    </lineage>
</organism>
<comment type="caution">
    <text evidence="1">The sequence shown here is derived from an EMBL/GenBank/DDBJ whole genome shotgun (WGS) entry which is preliminary data.</text>
</comment>
<dbReference type="AlphaFoldDB" id="A0A162CL53"/>
<proteinExistence type="predicted"/>